<evidence type="ECO:0000313" key="3">
    <source>
        <dbReference type="Proteomes" id="UP000245119"/>
    </source>
</evidence>
<feature type="region of interest" description="Disordered" evidence="1">
    <location>
        <begin position="1"/>
        <end position="25"/>
    </location>
</feature>
<proteinExistence type="predicted"/>
<keyword evidence="3" id="KW-1185">Reference proteome</keyword>
<gene>
    <name evidence="2" type="ORF">C0Q70_16141</name>
</gene>
<dbReference type="InterPro" id="IPR011042">
    <property type="entry name" value="6-blade_b-propeller_TolB-like"/>
</dbReference>
<dbReference type="OrthoDB" id="6159629at2759"/>
<dbReference type="GO" id="GO:0008270">
    <property type="term" value="F:zinc ion binding"/>
    <property type="evidence" value="ECO:0007669"/>
    <property type="project" value="UniProtKB-KW"/>
</dbReference>
<dbReference type="Gene3D" id="2.120.10.30">
    <property type="entry name" value="TolB, C-terminal domain"/>
    <property type="match status" value="1"/>
</dbReference>
<dbReference type="InterPro" id="IPR050952">
    <property type="entry name" value="TRIM-NHL_E3_ligases"/>
</dbReference>
<feature type="compositionally biased region" description="Basic and acidic residues" evidence="1">
    <location>
        <begin position="1"/>
        <end position="11"/>
    </location>
</feature>
<protein>
    <submittedName>
        <fullName evidence="2">Uncharacterized protein</fullName>
    </submittedName>
</protein>
<dbReference type="AlphaFoldDB" id="A0A2T7NP05"/>
<comment type="caution">
    <text evidence="2">The sequence shown here is derived from an EMBL/GenBank/DDBJ whole genome shotgun (WGS) entry which is preliminary data.</text>
</comment>
<reference evidence="2 3" key="1">
    <citation type="submission" date="2018-04" db="EMBL/GenBank/DDBJ databases">
        <title>The genome of golden apple snail Pomacea canaliculata provides insight into stress tolerance and invasive adaptation.</title>
        <authorList>
            <person name="Liu C."/>
            <person name="Liu B."/>
            <person name="Ren Y."/>
            <person name="Zhang Y."/>
            <person name="Wang H."/>
            <person name="Li S."/>
            <person name="Jiang F."/>
            <person name="Yin L."/>
            <person name="Zhang G."/>
            <person name="Qian W."/>
            <person name="Fan W."/>
        </authorList>
    </citation>
    <scope>NUCLEOTIDE SEQUENCE [LARGE SCALE GENOMIC DNA]</scope>
    <source>
        <strain evidence="2">SZHN2017</strain>
        <tissue evidence="2">Muscle</tissue>
    </source>
</reference>
<name>A0A2T7NP05_POMCA</name>
<evidence type="ECO:0000313" key="2">
    <source>
        <dbReference type="EMBL" id="PVD22882.1"/>
    </source>
</evidence>
<sequence>MAAPKSSRDEDLNMQSDSADTLGTARLDLPSLRRRSYTPRDDVADLASLSSVELSEALSELETDEQIRELGEVLAPALVGTFSAKLDGDSSTPMLYDVTLTSSGNYAIVTDCWNHCVKAFDLRAQGCPCRSVYPMKELYPLCITSLSHPERVALTLHHEARIVVLAIADEDEEVEASDARSHKNMLSFHSEIATKGEYRGIARLSPCHGPAADAPGTAAAADPSSERLAVTAPKEIHILSLNGSILQVVVPSLCGLPLLSDAIYVTATPRGDVVVSDVGTKRVVCVDRSGRLRWFQPFIEISHDDDLDNEDEDEHNSSCPNGTHAHADFKGIQWPLGVATDEAGRILVCDLELHSVVLLSPGGAASRLFLTETESLEYPRGLHVANGRLCLTQDHCIKVFSY</sequence>
<organism evidence="2 3">
    <name type="scientific">Pomacea canaliculata</name>
    <name type="common">Golden apple snail</name>
    <dbReference type="NCBI Taxonomy" id="400727"/>
    <lineage>
        <taxon>Eukaryota</taxon>
        <taxon>Metazoa</taxon>
        <taxon>Spiralia</taxon>
        <taxon>Lophotrochozoa</taxon>
        <taxon>Mollusca</taxon>
        <taxon>Gastropoda</taxon>
        <taxon>Caenogastropoda</taxon>
        <taxon>Architaenioglossa</taxon>
        <taxon>Ampullarioidea</taxon>
        <taxon>Ampullariidae</taxon>
        <taxon>Pomacea</taxon>
    </lineage>
</organism>
<dbReference type="PANTHER" id="PTHR24104:SF25">
    <property type="entry name" value="PROTEIN LIN-41"/>
    <property type="match status" value="1"/>
</dbReference>
<dbReference type="SUPFAM" id="SSF101898">
    <property type="entry name" value="NHL repeat"/>
    <property type="match status" value="1"/>
</dbReference>
<evidence type="ECO:0000256" key="1">
    <source>
        <dbReference type="SAM" id="MobiDB-lite"/>
    </source>
</evidence>
<dbReference type="GO" id="GO:0000209">
    <property type="term" value="P:protein polyubiquitination"/>
    <property type="evidence" value="ECO:0007669"/>
    <property type="project" value="TreeGrafter"/>
</dbReference>
<dbReference type="Proteomes" id="UP000245119">
    <property type="component" value="Linkage Group LG10"/>
</dbReference>
<dbReference type="PANTHER" id="PTHR24104">
    <property type="entry name" value="E3 UBIQUITIN-PROTEIN LIGASE NHLRC1-RELATED"/>
    <property type="match status" value="1"/>
</dbReference>
<dbReference type="GO" id="GO:0043161">
    <property type="term" value="P:proteasome-mediated ubiquitin-dependent protein catabolic process"/>
    <property type="evidence" value="ECO:0007669"/>
    <property type="project" value="TreeGrafter"/>
</dbReference>
<dbReference type="GO" id="GO:0061630">
    <property type="term" value="F:ubiquitin protein ligase activity"/>
    <property type="evidence" value="ECO:0007669"/>
    <property type="project" value="TreeGrafter"/>
</dbReference>
<accession>A0A2T7NP05</accession>
<dbReference type="EMBL" id="PZQS01000010">
    <property type="protein sequence ID" value="PVD22882.1"/>
    <property type="molecule type" value="Genomic_DNA"/>
</dbReference>